<dbReference type="PANTHER" id="PTHR21477:SF12">
    <property type="entry name" value="PROTEIN PHLOEM PROTEIN 2-LIKE A10"/>
    <property type="match status" value="1"/>
</dbReference>
<evidence type="ECO:0000313" key="4">
    <source>
        <dbReference type="EMBL" id="PHT86252.1"/>
    </source>
</evidence>
<accession>A0A2G2ZW90</accession>
<reference evidence="4 5" key="1">
    <citation type="journal article" date="2014" name="Nat. Genet.">
        <title>Genome sequence of the hot pepper provides insights into the evolution of pungency in Capsicum species.</title>
        <authorList>
            <person name="Kim S."/>
            <person name="Park M."/>
            <person name="Yeom S.I."/>
            <person name="Kim Y.M."/>
            <person name="Lee J.M."/>
            <person name="Lee H.A."/>
            <person name="Seo E."/>
            <person name="Choi J."/>
            <person name="Cheong K."/>
            <person name="Kim K.T."/>
            <person name="Jung K."/>
            <person name="Lee G.W."/>
            <person name="Oh S.K."/>
            <person name="Bae C."/>
            <person name="Kim S.B."/>
            <person name="Lee H.Y."/>
            <person name="Kim S.Y."/>
            <person name="Kim M.S."/>
            <person name="Kang B.C."/>
            <person name="Jo Y.D."/>
            <person name="Yang H.B."/>
            <person name="Jeong H.J."/>
            <person name="Kang W.H."/>
            <person name="Kwon J.K."/>
            <person name="Shin C."/>
            <person name="Lim J.Y."/>
            <person name="Park J.H."/>
            <person name="Huh J.H."/>
            <person name="Kim J.S."/>
            <person name="Kim B.D."/>
            <person name="Cohen O."/>
            <person name="Paran I."/>
            <person name="Suh M.C."/>
            <person name="Lee S.B."/>
            <person name="Kim Y.K."/>
            <person name="Shin Y."/>
            <person name="Noh S.J."/>
            <person name="Park J."/>
            <person name="Seo Y.S."/>
            <person name="Kwon S.Y."/>
            <person name="Kim H.A."/>
            <person name="Park J.M."/>
            <person name="Kim H.J."/>
            <person name="Choi S.B."/>
            <person name="Bosland P.W."/>
            <person name="Reeves G."/>
            <person name="Jo S.H."/>
            <person name="Lee B.W."/>
            <person name="Cho H.T."/>
            <person name="Choi H.S."/>
            <person name="Lee M.S."/>
            <person name="Yu Y."/>
            <person name="Do Choi Y."/>
            <person name="Park B.S."/>
            <person name="van Deynze A."/>
            <person name="Ashrafi H."/>
            <person name="Hill T."/>
            <person name="Kim W.T."/>
            <person name="Pai H.S."/>
            <person name="Ahn H.K."/>
            <person name="Yeam I."/>
            <person name="Giovannoni J.J."/>
            <person name="Rose J.K."/>
            <person name="Sorensen I."/>
            <person name="Lee S.J."/>
            <person name="Kim R.W."/>
            <person name="Choi I.Y."/>
            <person name="Choi B.S."/>
            <person name="Lim J.S."/>
            <person name="Lee Y.H."/>
            <person name="Choi D."/>
        </authorList>
    </citation>
    <scope>NUCLEOTIDE SEQUENCE [LARGE SCALE GENOMIC DNA]</scope>
    <source>
        <strain evidence="5">cv. CM334</strain>
    </source>
</reference>
<reference evidence="4 5" key="2">
    <citation type="journal article" date="2017" name="Genome Biol.">
        <title>New reference genome sequences of hot pepper reveal the massive evolution of plant disease-resistance genes by retroduplication.</title>
        <authorList>
            <person name="Kim S."/>
            <person name="Park J."/>
            <person name="Yeom S.I."/>
            <person name="Kim Y.M."/>
            <person name="Seo E."/>
            <person name="Kim K.T."/>
            <person name="Kim M.S."/>
            <person name="Lee J.M."/>
            <person name="Cheong K."/>
            <person name="Shin H.S."/>
            <person name="Kim S.B."/>
            <person name="Han K."/>
            <person name="Lee J."/>
            <person name="Park M."/>
            <person name="Lee H.A."/>
            <person name="Lee H.Y."/>
            <person name="Lee Y."/>
            <person name="Oh S."/>
            <person name="Lee J.H."/>
            <person name="Choi E."/>
            <person name="Choi E."/>
            <person name="Lee S.E."/>
            <person name="Jeon J."/>
            <person name="Kim H."/>
            <person name="Choi G."/>
            <person name="Song H."/>
            <person name="Lee J."/>
            <person name="Lee S.C."/>
            <person name="Kwon J.K."/>
            <person name="Lee H.Y."/>
            <person name="Koo N."/>
            <person name="Hong Y."/>
            <person name="Kim R.W."/>
            <person name="Kang W.H."/>
            <person name="Huh J.H."/>
            <person name="Kang B.C."/>
            <person name="Yang T.J."/>
            <person name="Lee Y.H."/>
            <person name="Bennetzen J.L."/>
            <person name="Choi D."/>
        </authorList>
    </citation>
    <scope>NUCLEOTIDE SEQUENCE [LARGE SCALE GENOMIC DNA]</scope>
    <source>
        <strain evidence="5">cv. CM334</strain>
    </source>
</reference>
<feature type="region of interest" description="Disordered" evidence="1">
    <location>
        <begin position="207"/>
        <end position="237"/>
    </location>
</feature>
<dbReference type="EMBL" id="AYRZ02000003">
    <property type="protein sequence ID" value="PHT86252.1"/>
    <property type="molecule type" value="Genomic_DNA"/>
</dbReference>
<keyword evidence="5" id="KW-1185">Reference proteome</keyword>
<dbReference type="PANTHER" id="PTHR21477">
    <property type="entry name" value="ZGC:172139"/>
    <property type="match status" value="1"/>
</dbReference>
<name>A0A2G2ZW90_CAPAN</name>
<keyword evidence="2" id="KW-0812">Transmembrane</keyword>
<feature type="compositionally biased region" description="Basic and acidic residues" evidence="1">
    <location>
        <begin position="207"/>
        <end position="216"/>
    </location>
</feature>
<evidence type="ECO:0000256" key="1">
    <source>
        <dbReference type="SAM" id="MobiDB-lite"/>
    </source>
</evidence>
<protein>
    <submittedName>
        <fullName evidence="4">Uncharacterized protein</fullName>
    </submittedName>
</protein>
<dbReference type="Proteomes" id="UP000222542">
    <property type="component" value="Unassembled WGS sequence"/>
</dbReference>
<evidence type="ECO:0000256" key="2">
    <source>
        <dbReference type="SAM" id="Phobius"/>
    </source>
</evidence>
<dbReference type="STRING" id="4072.A0A2G2ZW90"/>
<dbReference type="AlphaFoldDB" id="A0A2G2ZW90"/>
<feature type="transmembrane region" description="Helical" evidence="2">
    <location>
        <begin position="164"/>
        <end position="188"/>
    </location>
</feature>
<evidence type="ECO:0000256" key="3">
    <source>
        <dbReference type="SAM" id="SignalP"/>
    </source>
</evidence>
<organism evidence="4 5">
    <name type="scientific">Capsicum annuum</name>
    <name type="common">Capsicum pepper</name>
    <dbReference type="NCBI Taxonomy" id="4072"/>
    <lineage>
        <taxon>Eukaryota</taxon>
        <taxon>Viridiplantae</taxon>
        <taxon>Streptophyta</taxon>
        <taxon>Embryophyta</taxon>
        <taxon>Tracheophyta</taxon>
        <taxon>Spermatophyta</taxon>
        <taxon>Magnoliopsida</taxon>
        <taxon>eudicotyledons</taxon>
        <taxon>Gunneridae</taxon>
        <taxon>Pentapetalae</taxon>
        <taxon>asterids</taxon>
        <taxon>lamiids</taxon>
        <taxon>Solanales</taxon>
        <taxon>Solanaceae</taxon>
        <taxon>Solanoideae</taxon>
        <taxon>Capsiceae</taxon>
        <taxon>Capsicum</taxon>
    </lineage>
</organism>
<comment type="caution">
    <text evidence="4">The sequence shown here is derived from an EMBL/GenBank/DDBJ whole genome shotgun (WGS) entry which is preliminary data.</text>
</comment>
<gene>
    <name evidence="4" type="ORF">T459_08358</name>
</gene>
<sequence length="262" mass="29874">MFFLEFGVRLVFWVSKLWVSDSSKAVSVVSKDLQEVLQSNFDELPRSLKHLSKITRSEEFTNSVVRVSQALTDGILRGYGIQNKSEIEEVGGLNFVDKVMDRMMGTVGTGFNQQKFCFFYIHVKKPIETQIVVQVKENINFGFKGSTYIQESVPFPLYLPRMPLVFLFHFKTFVALIIIPMFPLFLVARSSVIRALYSKISGLENETRSRDTASARKEKKGKSPIHHQNRTTNTSKTTYLVRKQTDLTLTTSSLNKNVPRGS</sequence>
<dbReference type="InterPro" id="IPR019141">
    <property type="entry name" value="DUF2045"/>
</dbReference>
<evidence type="ECO:0000313" key="5">
    <source>
        <dbReference type="Proteomes" id="UP000222542"/>
    </source>
</evidence>
<keyword evidence="2" id="KW-0472">Membrane</keyword>
<proteinExistence type="predicted"/>
<keyword evidence="2" id="KW-1133">Transmembrane helix</keyword>
<dbReference type="Gramene" id="PHT86252">
    <property type="protein sequence ID" value="PHT86252"/>
    <property type="gene ID" value="T459_08358"/>
</dbReference>
<feature type="signal peptide" evidence="3">
    <location>
        <begin position="1"/>
        <end position="25"/>
    </location>
</feature>
<feature type="compositionally biased region" description="Basic residues" evidence="1">
    <location>
        <begin position="217"/>
        <end position="229"/>
    </location>
</feature>
<feature type="chain" id="PRO_5013875127" evidence="3">
    <location>
        <begin position="26"/>
        <end position="262"/>
    </location>
</feature>
<keyword evidence="3" id="KW-0732">Signal</keyword>